<evidence type="ECO:0000256" key="1">
    <source>
        <dbReference type="ARBA" id="ARBA00009928"/>
    </source>
</evidence>
<dbReference type="Proteomes" id="UP000317257">
    <property type="component" value="Unassembled WGS sequence"/>
</dbReference>
<dbReference type="PROSITE" id="PS00497">
    <property type="entry name" value="TYROSINASE_1"/>
    <property type="match status" value="1"/>
</dbReference>
<gene>
    <name evidence="11" type="ORF">ED733_001983</name>
</gene>
<organism evidence="11 12">
    <name type="scientific">Metarhizium rileyi (strain RCEF 4871)</name>
    <name type="common">Nomuraea rileyi</name>
    <dbReference type="NCBI Taxonomy" id="1649241"/>
    <lineage>
        <taxon>Eukaryota</taxon>
        <taxon>Fungi</taxon>
        <taxon>Dikarya</taxon>
        <taxon>Ascomycota</taxon>
        <taxon>Pezizomycotina</taxon>
        <taxon>Sordariomycetes</taxon>
        <taxon>Hypocreomycetidae</taxon>
        <taxon>Hypocreales</taxon>
        <taxon>Clavicipitaceae</taxon>
        <taxon>Metarhizium</taxon>
    </lineage>
</organism>
<accession>A0A5C6G6T5</accession>
<evidence type="ECO:0000256" key="5">
    <source>
        <dbReference type="ARBA" id="ARBA00023101"/>
    </source>
</evidence>
<evidence type="ECO:0000313" key="11">
    <source>
        <dbReference type="EMBL" id="TWU73039.1"/>
    </source>
</evidence>
<dbReference type="EMBL" id="SBHS01000021">
    <property type="protein sequence ID" value="TWU73039.1"/>
    <property type="molecule type" value="Genomic_DNA"/>
</dbReference>
<evidence type="ECO:0000256" key="9">
    <source>
        <dbReference type="SAM" id="SignalP"/>
    </source>
</evidence>
<comment type="catalytic activity">
    <reaction evidence="7">
        <text>L-tyrosine + O2 = L-dopaquinone + H2O</text>
        <dbReference type="Rhea" id="RHEA:18117"/>
        <dbReference type="ChEBI" id="CHEBI:15377"/>
        <dbReference type="ChEBI" id="CHEBI:15379"/>
        <dbReference type="ChEBI" id="CHEBI:57924"/>
        <dbReference type="ChEBI" id="CHEBI:58315"/>
        <dbReference type="EC" id="1.14.18.1"/>
    </reaction>
</comment>
<comment type="similarity">
    <text evidence="1">Belongs to the tyrosinase family.</text>
</comment>
<evidence type="ECO:0000256" key="3">
    <source>
        <dbReference type="ARBA" id="ARBA00022723"/>
    </source>
</evidence>
<sequence length="540" mass="60562">MFSQLVATALYAIGLAPLLASAQFPVTGVPGAAENGAVPARRNVNDLYAERGPQWDLYVQALSSFQARNASDPLGYFQISGIHGLPYTEWNHGGAENNDGWGGYCPHGEALFLPWHRTYVLLFEQLLVQYAIEIASKYPAAYRSQYMEAANTLRSPYWDWSADSNVPACTVPSRVTINAPRGEGLATIEVNNPLSQYSYPVEALRQQFGEFPQSPGTMFRCPAPDRYPESANLAMQSFSLKEATYDLFFSSISFHEFAVDGRVHHLEELHDKVHLAAACQTSSFSGTDLSGFEPLFMLHHTHVDRLWAYWQFIKPAQASFCHSYPGGSRFSTPQGTMIHFNSPLQPFFRRDLTYHTPKSVRHIQGMGYTYQGLEYWQKSAQQLREDAIQIINRLYAPSTAFAKRDVEKVKTRHFAHIELDRAQVERPCSVKVFIGGETASTMPVMRFPASGKIRSGLAMDKFFDDMASNRTLQSIENLFEVEIRKADGSIIPLSKVDSLKITLEEASITLAKSHMEFPTISDSKKHDAKIKPHSKGEEGH</sequence>
<evidence type="ECO:0000256" key="2">
    <source>
        <dbReference type="ARBA" id="ARBA00011906"/>
    </source>
</evidence>
<feature type="domain" description="Tyrosinase copper-binding" evidence="10">
    <location>
        <begin position="107"/>
        <end position="124"/>
    </location>
</feature>
<comment type="caution">
    <text evidence="11">The sequence shown here is derived from an EMBL/GenBank/DDBJ whole genome shotgun (WGS) entry which is preliminary data.</text>
</comment>
<reference evidence="12" key="1">
    <citation type="submission" date="2018-12" db="EMBL/GenBank/DDBJ databases">
        <title>The complete genome of Metarhizium rileyi, a key fungal pathogen of Lepidoptera.</title>
        <authorList>
            <person name="Binneck E."/>
            <person name="Lastra C.C.L."/>
            <person name="Sosa-Gomez D.R."/>
        </authorList>
    </citation>
    <scope>NUCLEOTIDE SEQUENCE [LARGE SCALE GENOMIC DNA]</scope>
    <source>
        <strain evidence="12">Cep018-CH2</strain>
    </source>
</reference>
<dbReference type="PANTHER" id="PTHR11474:SF76">
    <property type="entry name" value="SHKT DOMAIN-CONTAINING PROTEIN"/>
    <property type="match status" value="1"/>
</dbReference>
<evidence type="ECO:0000256" key="8">
    <source>
        <dbReference type="SAM" id="MobiDB-lite"/>
    </source>
</evidence>
<proteinExistence type="inferred from homology"/>
<dbReference type="InterPro" id="IPR050316">
    <property type="entry name" value="Tyrosinase/Hemocyanin"/>
</dbReference>
<feature type="chain" id="PRO_5022867497" description="tyrosinase" evidence="9">
    <location>
        <begin position="23"/>
        <end position="540"/>
    </location>
</feature>
<evidence type="ECO:0000256" key="7">
    <source>
        <dbReference type="ARBA" id="ARBA00048881"/>
    </source>
</evidence>
<dbReference type="EC" id="1.14.18.1" evidence="2"/>
<evidence type="ECO:0000313" key="12">
    <source>
        <dbReference type="Proteomes" id="UP000317257"/>
    </source>
</evidence>
<dbReference type="PANTHER" id="PTHR11474">
    <property type="entry name" value="TYROSINASE FAMILY MEMBER"/>
    <property type="match status" value="1"/>
</dbReference>
<feature type="signal peptide" evidence="9">
    <location>
        <begin position="1"/>
        <end position="22"/>
    </location>
</feature>
<dbReference type="Pfam" id="PF00264">
    <property type="entry name" value="Tyrosinase"/>
    <property type="match status" value="1"/>
</dbReference>
<dbReference type="SUPFAM" id="SSF48056">
    <property type="entry name" value="Di-copper centre-containing domain"/>
    <property type="match status" value="1"/>
</dbReference>
<protein>
    <recommendedName>
        <fullName evidence="2">tyrosinase</fullName>
        <ecNumber evidence="2">1.14.18.1</ecNumber>
    </recommendedName>
</protein>
<dbReference type="GO" id="GO:0004503">
    <property type="term" value="F:tyrosinase activity"/>
    <property type="evidence" value="ECO:0007669"/>
    <property type="project" value="UniProtKB-EC"/>
</dbReference>
<evidence type="ECO:0000259" key="10">
    <source>
        <dbReference type="PROSITE" id="PS00497"/>
    </source>
</evidence>
<dbReference type="InterPro" id="IPR008922">
    <property type="entry name" value="Di-copper_centre_dom_sf"/>
</dbReference>
<keyword evidence="3" id="KW-0479">Metal-binding</keyword>
<dbReference type="GO" id="GO:0046872">
    <property type="term" value="F:metal ion binding"/>
    <property type="evidence" value="ECO:0007669"/>
    <property type="project" value="UniProtKB-KW"/>
</dbReference>
<dbReference type="AlphaFoldDB" id="A0A5C6G6T5"/>
<keyword evidence="9" id="KW-0732">Signal</keyword>
<dbReference type="Gene3D" id="1.10.1280.10">
    <property type="entry name" value="Di-copper center containing domain from catechol oxidase"/>
    <property type="match status" value="1"/>
</dbReference>
<dbReference type="GO" id="GO:0042438">
    <property type="term" value="P:melanin biosynthetic process"/>
    <property type="evidence" value="ECO:0007669"/>
    <property type="project" value="UniProtKB-KW"/>
</dbReference>
<dbReference type="PRINTS" id="PR00092">
    <property type="entry name" value="TYROSINASE"/>
</dbReference>
<feature type="region of interest" description="Disordered" evidence="8">
    <location>
        <begin position="521"/>
        <end position="540"/>
    </location>
</feature>
<keyword evidence="5" id="KW-0470">Melanin biosynthesis</keyword>
<evidence type="ECO:0000256" key="4">
    <source>
        <dbReference type="ARBA" id="ARBA00023008"/>
    </source>
</evidence>
<name>A0A5C6G6T5_METRR</name>
<dbReference type="InterPro" id="IPR002227">
    <property type="entry name" value="Tyrosinase_Cu-bd"/>
</dbReference>
<keyword evidence="4" id="KW-0186">Copper</keyword>
<evidence type="ECO:0000256" key="6">
    <source>
        <dbReference type="ARBA" id="ARBA00048233"/>
    </source>
</evidence>
<comment type="catalytic activity">
    <reaction evidence="6">
        <text>2 L-dopa + O2 = 2 L-dopaquinone + 2 H2O</text>
        <dbReference type="Rhea" id="RHEA:34287"/>
        <dbReference type="ChEBI" id="CHEBI:15377"/>
        <dbReference type="ChEBI" id="CHEBI:15379"/>
        <dbReference type="ChEBI" id="CHEBI:57504"/>
        <dbReference type="ChEBI" id="CHEBI:57924"/>
        <dbReference type="EC" id="1.14.18.1"/>
    </reaction>
</comment>